<dbReference type="InterPro" id="IPR009432">
    <property type="entry name" value="DUF1075"/>
</dbReference>
<comment type="similarity">
    <text evidence="2">Belongs to the UPF0389 family.</text>
</comment>
<feature type="compositionally biased region" description="Basic and acidic residues" evidence="6">
    <location>
        <begin position="129"/>
        <end position="151"/>
    </location>
</feature>
<keyword evidence="3 7" id="KW-0812">Transmembrane</keyword>
<evidence type="ECO:0000313" key="8">
    <source>
        <dbReference type="Ensembl" id="ENSMMDP00005007434.1"/>
    </source>
</evidence>
<dbReference type="Ensembl" id="ENSMMDT00005007633.1">
    <property type="protein sequence ID" value="ENSMMDP00005007434.1"/>
    <property type="gene ID" value="ENSMMDG00005004037.1"/>
</dbReference>
<dbReference type="AlphaFoldDB" id="A0A667X4F8"/>
<evidence type="ECO:0000256" key="6">
    <source>
        <dbReference type="SAM" id="MobiDB-lite"/>
    </source>
</evidence>
<protein>
    <submittedName>
        <fullName evidence="8">Family with sequence similarity 162 member A</fullName>
    </submittedName>
</protein>
<dbReference type="GO" id="GO:0051402">
    <property type="term" value="P:neuron apoptotic process"/>
    <property type="evidence" value="ECO:0007669"/>
    <property type="project" value="TreeGrafter"/>
</dbReference>
<dbReference type="InParanoid" id="A0A667X4F8"/>
<dbReference type="GO" id="GO:0005739">
    <property type="term" value="C:mitochondrion"/>
    <property type="evidence" value="ECO:0007669"/>
    <property type="project" value="TreeGrafter"/>
</dbReference>
<evidence type="ECO:0000256" key="7">
    <source>
        <dbReference type="SAM" id="Phobius"/>
    </source>
</evidence>
<dbReference type="GO" id="GO:0071456">
    <property type="term" value="P:cellular response to hypoxia"/>
    <property type="evidence" value="ECO:0007669"/>
    <property type="project" value="TreeGrafter"/>
</dbReference>
<dbReference type="GO" id="GO:0090200">
    <property type="term" value="P:positive regulation of release of cytochrome c from mitochondria"/>
    <property type="evidence" value="ECO:0007669"/>
    <property type="project" value="TreeGrafter"/>
</dbReference>
<evidence type="ECO:0000256" key="2">
    <source>
        <dbReference type="ARBA" id="ARBA00007363"/>
    </source>
</evidence>
<proteinExistence type="inferred from homology"/>
<sequence length="160" mass="18320">MNFIRSRLATGRLMGQWRRQVMETGSVRRMCDKPQEAKAESQPAVPPRADHLGFKIPGYKPSEFDKKMLLWSGRFKTADQIPELVSFETIDAARNNVRVKVCYGMMVATIMACLMMVISGKRAAARHESLTKQNMEKKARWREELQREREAAAAMSEKAQ</sequence>
<keyword evidence="4 7" id="KW-1133">Transmembrane helix</keyword>
<feature type="transmembrane region" description="Helical" evidence="7">
    <location>
        <begin position="101"/>
        <end position="120"/>
    </location>
</feature>
<dbReference type="PANTHER" id="PTHR13674">
    <property type="entry name" value="GROWTH AND TRANSFORMATION-DEPENDENT PROTEIN"/>
    <property type="match status" value="1"/>
</dbReference>
<name>A0A667X4F8_9TELE</name>
<evidence type="ECO:0000256" key="3">
    <source>
        <dbReference type="ARBA" id="ARBA00022692"/>
    </source>
</evidence>
<evidence type="ECO:0000256" key="1">
    <source>
        <dbReference type="ARBA" id="ARBA00004167"/>
    </source>
</evidence>
<gene>
    <name evidence="8" type="primary">fam162a</name>
</gene>
<feature type="region of interest" description="Disordered" evidence="6">
    <location>
        <begin position="129"/>
        <end position="160"/>
    </location>
</feature>
<dbReference type="Pfam" id="PF06388">
    <property type="entry name" value="DUF1075"/>
    <property type="match status" value="1"/>
</dbReference>
<dbReference type="Proteomes" id="UP000472263">
    <property type="component" value="Chromosome 20"/>
</dbReference>
<evidence type="ECO:0000256" key="5">
    <source>
        <dbReference type="ARBA" id="ARBA00023136"/>
    </source>
</evidence>
<dbReference type="FunCoup" id="A0A667X4F8">
    <property type="interactions" value="1559"/>
</dbReference>
<evidence type="ECO:0000256" key="4">
    <source>
        <dbReference type="ARBA" id="ARBA00022989"/>
    </source>
</evidence>
<reference evidence="8" key="3">
    <citation type="submission" date="2025-09" db="UniProtKB">
        <authorList>
            <consortium name="Ensembl"/>
        </authorList>
    </citation>
    <scope>IDENTIFICATION</scope>
</reference>
<reference evidence="8" key="1">
    <citation type="submission" date="2019-06" db="EMBL/GenBank/DDBJ databases">
        <authorList>
            <consortium name="Wellcome Sanger Institute Data Sharing"/>
        </authorList>
    </citation>
    <scope>NUCLEOTIDE SEQUENCE [LARGE SCALE GENOMIC DNA]</scope>
</reference>
<keyword evidence="9" id="KW-1185">Reference proteome</keyword>
<dbReference type="OrthoDB" id="8193498at2759"/>
<organism evidence="8 9">
    <name type="scientific">Myripristis murdjan</name>
    <name type="common">pinecone soldierfish</name>
    <dbReference type="NCBI Taxonomy" id="586833"/>
    <lineage>
        <taxon>Eukaryota</taxon>
        <taxon>Metazoa</taxon>
        <taxon>Chordata</taxon>
        <taxon>Craniata</taxon>
        <taxon>Vertebrata</taxon>
        <taxon>Euteleostomi</taxon>
        <taxon>Actinopterygii</taxon>
        <taxon>Neopterygii</taxon>
        <taxon>Teleostei</taxon>
        <taxon>Neoteleostei</taxon>
        <taxon>Acanthomorphata</taxon>
        <taxon>Holocentriformes</taxon>
        <taxon>Holocentridae</taxon>
        <taxon>Myripristis</taxon>
    </lineage>
</organism>
<accession>A0A667X4F8</accession>
<comment type="subcellular location">
    <subcellularLocation>
        <location evidence="1">Membrane</location>
        <topology evidence="1">Single-pass membrane protein</topology>
    </subcellularLocation>
</comment>
<dbReference type="GO" id="GO:0016020">
    <property type="term" value="C:membrane"/>
    <property type="evidence" value="ECO:0007669"/>
    <property type="project" value="UniProtKB-SubCell"/>
</dbReference>
<dbReference type="GeneTree" id="ENSGT00640000091497"/>
<keyword evidence="5 7" id="KW-0472">Membrane</keyword>
<dbReference type="PANTHER" id="PTHR13674:SF2">
    <property type="entry name" value="PROTEIN FAM162A"/>
    <property type="match status" value="1"/>
</dbReference>
<evidence type="ECO:0000313" key="9">
    <source>
        <dbReference type="Proteomes" id="UP000472263"/>
    </source>
</evidence>
<reference evidence="8" key="2">
    <citation type="submission" date="2025-08" db="UniProtKB">
        <authorList>
            <consortium name="Ensembl"/>
        </authorList>
    </citation>
    <scope>IDENTIFICATION</scope>
</reference>